<protein>
    <submittedName>
        <fullName evidence="2">Uncharacterized protein</fullName>
    </submittedName>
</protein>
<sequence length="310" mass="32638">MPETSFLRLAAFGLALAVAVSGAGIAAELKPYQKEALTQLEAAFGGMWPLVKGQYEGIMEKASEAEAKAIVAATAQARANAGSGTAPSGADGDDDAESNAPDKAAAAREDLEKQIQKPFDAFNELAIKRGLVRADIGAAVTREIFQAEKGCRLSGVKNDVSNTGYFMKMKSLQDGMAAVREARQALMDSGKYYKVVHPAGSPPDSKEAVNQAARTAAEQIKVLNGKFGVICADIKRRINAISFGGGGNVDKAMAALVAERDAHDKALSAEVQTIVDTMNRTIAVTDIPFFDWGLKPLQIAQPQAGPVAKN</sequence>
<dbReference type="Proteomes" id="UP000599312">
    <property type="component" value="Unassembled WGS sequence"/>
</dbReference>
<keyword evidence="3" id="KW-1185">Reference proteome</keyword>
<gene>
    <name evidence="2" type="ORF">I2H38_02815</name>
</gene>
<name>A0A931BJE4_9HYPH</name>
<evidence type="ECO:0000256" key="1">
    <source>
        <dbReference type="SAM" id="MobiDB-lite"/>
    </source>
</evidence>
<dbReference type="RefSeq" id="WP_196270266.1">
    <property type="nucleotide sequence ID" value="NZ_JADQDO010000001.1"/>
</dbReference>
<organism evidence="2 3">
    <name type="scientific">Microvirga alba</name>
    <dbReference type="NCBI Taxonomy" id="2791025"/>
    <lineage>
        <taxon>Bacteria</taxon>
        <taxon>Pseudomonadati</taxon>
        <taxon>Pseudomonadota</taxon>
        <taxon>Alphaproteobacteria</taxon>
        <taxon>Hyphomicrobiales</taxon>
        <taxon>Methylobacteriaceae</taxon>
        <taxon>Microvirga</taxon>
    </lineage>
</organism>
<dbReference type="EMBL" id="JADQDO010000001">
    <property type="protein sequence ID" value="MBF9232306.1"/>
    <property type="molecule type" value="Genomic_DNA"/>
</dbReference>
<proteinExistence type="predicted"/>
<reference evidence="2" key="1">
    <citation type="submission" date="2020-11" db="EMBL/GenBank/DDBJ databases">
        <authorList>
            <person name="Kim M.K."/>
        </authorList>
    </citation>
    <scope>NUCLEOTIDE SEQUENCE</scope>
    <source>
        <strain evidence="2">BT350</strain>
    </source>
</reference>
<evidence type="ECO:0000313" key="3">
    <source>
        <dbReference type="Proteomes" id="UP000599312"/>
    </source>
</evidence>
<comment type="caution">
    <text evidence="2">The sequence shown here is derived from an EMBL/GenBank/DDBJ whole genome shotgun (WGS) entry which is preliminary data.</text>
</comment>
<feature type="region of interest" description="Disordered" evidence="1">
    <location>
        <begin position="81"/>
        <end position="110"/>
    </location>
</feature>
<evidence type="ECO:0000313" key="2">
    <source>
        <dbReference type="EMBL" id="MBF9232306.1"/>
    </source>
</evidence>
<accession>A0A931BJE4</accession>
<dbReference type="AlphaFoldDB" id="A0A931BJE4"/>